<organism evidence="3 4">
    <name type="scientific">Phaseolus angularis</name>
    <name type="common">Azuki bean</name>
    <name type="synonym">Vigna angularis</name>
    <dbReference type="NCBI Taxonomy" id="3914"/>
    <lineage>
        <taxon>Eukaryota</taxon>
        <taxon>Viridiplantae</taxon>
        <taxon>Streptophyta</taxon>
        <taxon>Embryophyta</taxon>
        <taxon>Tracheophyta</taxon>
        <taxon>Spermatophyta</taxon>
        <taxon>Magnoliopsida</taxon>
        <taxon>eudicotyledons</taxon>
        <taxon>Gunneridae</taxon>
        <taxon>Pentapetalae</taxon>
        <taxon>rosids</taxon>
        <taxon>fabids</taxon>
        <taxon>Fabales</taxon>
        <taxon>Fabaceae</taxon>
        <taxon>Papilionoideae</taxon>
        <taxon>50 kb inversion clade</taxon>
        <taxon>NPAAA clade</taxon>
        <taxon>indigoferoid/millettioid clade</taxon>
        <taxon>Phaseoleae</taxon>
        <taxon>Vigna</taxon>
    </lineage>
</organism>
<dbReference type="EMBL" id="CM003381">
    <property type="protein sequence ID" value="KOM57605.1"/>
    <property type="molecule type" value="Genomic_DNA"/>
</dbReference>
<accession>A0A0L9VRB0</accession>
<dbReference type="InterPro" id="IPR046796">
    <property type="entry name" value="Transposase_32_dom"/>
</dbReference>
<name>A0A0L9VRB0_PHAAN</name>
<evidence type="ECO:0000259" key="2">
    <source>
        <dbReference type="Pfam" id="PF20167"/>
    </source>
</evidence>
<dbReference type="PANTHER" id="PTHR33018:SF34">
    <property type="entry name" value="OS02G0472350 PROTEIN"/>
    <property type="match status" value="1"/>
</dbReference>
<reference evidence="4" key="1">
    <citation type="journal article" date="2015" name="Proc. Natl. Acad. Sci. U.S.A.">
        <title>Genome sequencing of adzuki bean (Vigna angularis) provides insight into high starch and low fat accumulation and domestication.</title>
        <authorList>
            <person name="Yang K."/>
            <person name="Tian Z."/>
            <person name="Chen C."/>
            <person name="Luo L."/>
            <person name="Zhao B."/>
            <person name="Wang Z."/>
            <person name="Yu L."/>
            <person name="Li Y."/>
            <person name="Sun Y."/>
            <person name="Li W."/>
            <person name="Chen Y."/>
            <person name="Li Y."/>
            <person name="Zhang Y."/>
            <person name="Ai D."/>
            <person name="Zhao J."/>
            <person name="Shang C."/>
            <person name="Ma Y."/>
            <person name="Wu B."/>
            <person name="Wang M."/>
            <person name="Gao L."/>
            <person name="Sun D."/>
            <person name="Zhang P."/>
            <person name="Guo F."/>
            <person name="Wang W."/>
            <person name="Li Y."/>
            <person name="Wang J."/>
            <person name="Varshney R.K."/>
            <person name="Wang J."/>
            <person name="Ling H.Q."/>
            <person name="Wan P."/>
        </authorList>
    </citation>
    <scope>NUCLEOTIDE SEQUENCE</scope>
    <source>
        <strain evidence="4">cv. Jingnong 6</strain>
    </source>
</reference>
<feature type="region of interest" description="Disordered" evidence="1">
    <location>
        <begin position="439"/>
        <end position="459"/>
    </location>
</feature>
<dbReference type="STRING" id="3914.A0A0L9VRB0"/>
<feature type="domain" description="Putative plant transposon protein" evidence="2">
    <location>
        <begin position="459"/>
        <end position="615"/>
    </location>
</feature>
<dbReference type="Proteomes" id="UP000053144">
    <property type="component" value="Chromosome 11"/>
</dbReference>
<gene>
    <name evidence="3" type="ORF">LR48_Vigan11g063800</name>
</gene>
<evidence type="ECO:0000256" key="1">
    <source>
        <dbReference type="SAM" id="MobiDB-lite"/>
    </source>
</evidence>
<dbReference type="Pfam" id="PF20167">
    <property type="entry name" value="Transposase_32"/>
    <property type="match status" value="1"/>
</dbReference>
<feature type="compositionally biased region" description="Low complexity" evidence="1">
    <location>
        <begin position="440"/>
        <end position="454"/>
    </location>
</feature>
<proteinExistence type="predicted"/>
<dbReference type="SUPFAM" id="SSF54001">
    <property type="entry name" value="Cysteine proteinases"/>
    <property type="match status" value="1"/>
</dbReference>
<protein>
    <recommendedName>
        <fullName evidence="2">Putative plant transposon protein domain-containing protein</fullName>
    </recommendedName>
</protein>
<dbReference type="InterPro" id="IPR038765">
    <property type="entry name" value="Papain-like_cys_pep_sf"/>
</dbReference>
<sequence length="735" mass="83311">MSHIATPQFTRPQKQPINDTVIHEDDDMAEAEDDPLSKLMTKLPRLKKAPLELYWDLRVFGLPPHVPVYITFSDALEVIGGDRMLNISIIQLWCMYMDTIVVEQGRSSVYGFVEPQTIQPSGNTLQNRQHDLQTWMDESKRDVYLVPYIDGKMKNDLRTMLQGVIGKSRGQLVQILYPKCNQQLDSWECGFYVMCWIKTIIRVVITDDWNESGRGGWCVGSCEEDGDWPWKKVTGGARFSRRSGARLFGQICDDDDARVSTAVACGCCVKRIAAQQRQKLNDTPHVLSRTGYALLKKKMRKCRTEELGLDSPDLAPPSAIHELWKAARTKSNGQFTSQFAQEISQRIDDLVDQQSQGTFVAQGRDDLLVAATSRLDYPDRVRDVGGAIGLRDYFGLKPRSTEAVTQEMVSSIRQQVQVKLEESMDERFRMLKEKLAMITQQQQQQQQEQQQQSQRLGDHPTEDYLSYVRGHAIRYDADSINRFLDTEWVGEQCQFALNMEEGTNFDDVESVVCVPGGHFQRNMNDAVVNIRRTDLTPLAKYWMASSHANIQLCSHVSNITISRALLLYCALRGMSINIGQLIANEIQVCANTMNTTTPLGHPSLIMHLCELVGVNISAPPFERPRKAIDEAITDSTVEVMRQLIQYHHVVLVEEEDHHGVATAEMIVGMYDTPPAHRWTMDEFHNVVACPEEQAQGNRARAAEASTMYDGEDDEEKDAFEDAEDDGEEEDTNDNM</sequence>
<feature type="compositionally biased region" description="Acidic residues" evidence="1">
    <location>
        <begin position="709"/>
        <end position="735"/>
    </location>
</feature>
<evidence type="ECO:0000313" key="3">
    <source>
        <dbReference type="EMBL" id="KOM57605.1"/>
    </source>
</evidence>
<dbReference type="AlphaFoldDB" id="A0A0L9VRB0"/>
<dbReference type="Gramene" id="KOM57605">
    <property type="protein sequence ID" value="KOM57605"/>
    <property type="gene ID" value="LR48_Vigan11g063800"/>
</dbReference>
<feature type="region of interest" description="Disordered" evidence="1">
    <location>
        <begin position="693"/>
        <end position="735"/>
    </location>
</feature>
<evidence type="ECO:0000313" key="4">
    <source>
        <dbReference type="Proteomes" id="UP000053144"/>
    </source>
</evidence>
<dbReference type="PANTHER" id="PTHR33018">
    <property type="entry name" value="OS10G0338966 PROTEIN-RELATED"/>
    <property type="match status" value="1"/>
</dbReference>